<dbReference type="AlphaFoldDB" id="A0A8C8AIP9"/>
<reference evidence="2" key="1">
    <citation type="submission" date="2025-08" db="UniProtKB">
        <authorList>
            <consortium name="Ensembl"/>
        </authorList>
    </citation>
    <scope>IDENTIFICATION</scope>
</reference>
<keyword evidence="1" id="KW-0472">Membrane</keyword>
<dbReference type="Ensembl" id="ENSOSUT00000006595.1">
    <property type="protein sequence ID" value="ENSOSUP00000006341.1"/>
    <property type="gene ID" value="ENSOSUG00000004709.1"/>
</dbReference>
<feature type="transmembrane region" description="Helical" evidence="1">
    <location>
        <begin position="84"/>
        <end position="103"/>
    </location>
</feature>
<sequence>MTLPTKASNQNFILSIGCFLKVIHLNEVQATIIGNKSCYFFAILDQLDSDTFPDGRFYPHFFQNNSFGVRSAAEGVGLQRSAQVGLLILFVVPLLIAAVAAEFPSAAPAVTAPRGPREATQRRDRRPPRLCLSLCVYRLYETLACSFVKLVTWQGTRCLF</sequence>
<reference evidence="2" key="2">
    <citation type="submission" date="2025-09" db="UniProtKB">
        <authorList>
            <consortium name="Ensembl"/>
        </authorList>
    </citation>
    <scope>IDENTIFICATION</scope>
</reference>
<protein>
    <submittedName>
        <fullName evidence="2">Uncharacterized protein</fullName>
    </submittedName>
</protein>
<evidence type="ECO:0000313" key="2">
    <source>
        <dbReference type="Ensembl" id="ENSOSUP00000006341.1"/>
    </source>
</evidence>
<dbReference type="PROSITE" id="PS51257">
    <property type="entry name" value="PROKAR_LIPOPROTEIN"/>
    <property type="match status" value="1"/>
</dbReference>
<evidence type="ECO:0000256" key="1">
    <source>
        <dbReference type="SAM" id="Phobius"/>
    </source>
</evidence>
<keyword evidence="3" id="KW-1185">Reference proteome</keyword>
<organism evidence="2 3">
    <name type="scientific">Otus sunia</name>
    <name type="common">Oriental scops-owl</name>
    <dbReference type="NCBI Taxonomy" id="257818"/>
    <lineage>
        <taxon>Eukaryota</taxon>
        <taxon>Metazoa</taxon>
        <taxon>Chordata</taxon>
        <taxon>Craniata</taxon>
        <taxon>Vertebrata</taxon>
        <taxon>Euteleostomi</taxon>
        <taxon>Archelosauria</taxon>
        <taxon>Archosauria</taxon>
        <taxon>Dinosauria</taxon>
        <taxon>Saurischia</taxon>
        <taxon>Theropoda</taxon>
        <taxon>Coelurosauria</taxon>
        <taxon>Aves</taxon>
        <taxon>Neognathae</taxon>
        <taxon>Neoaves</taxon>
        <taxon>Telluraves</taxon>
        <taxon>Strigiformes</taxon>
        <taxon>Strigidae</taxon>
        <taxon>Otus</taxon>
    </lineage>
</organism>
<name>A0A8C8AIP9_9STRI</name>
<dbReference type="Proteomes" id="UP000694552">
    <property type="component" value="Unplaced"/>
</dbReference>
<proteinExistence type="predicted"/>
<keyword evidence="1" id="KW-1133">Transmembrane helix</keyword>
<keyword evidence="1" id="KW-0812">Transmembrane</keyword>
<accession>A0A8C8AIP9</accession>
<evidence type="ECO:0000313" key="3">
    <source>
        <dbReference type="Proteomes" id="UP000694552"/>
    </source>
</evidence>